<feature type="transmembrane region" description="Helical" evidence="2">
    <location>
        <begin position="211"/>
        <end position="229"/>
    </location>
</feature>
<dbReference type="EMBL" id="MU855542">
    <property type="protein sequence ID" value="KAK3901967.1"/>
    <property type="molecule type" value="Genomic_DNA"/>
</dbReference>
<dbReference type="GO" id="GO:0006879">
    <property type="term" value="P:intracellular iron ion homeostasis"/>
    <property type="evidence" value="ECO:0007669"/>
    <property type="project" value="TreeGrafter"/>
</dbReference>
<keyword evidence="1" id="KW-0813">Transport</keyword>
<keyword evidence="4" id="KW-1185">Reference proteome</keyword>
<keyword evidence="2" id="KW-0812">Transmembrane</keyword>
<keyword evidence="2" id="KW-0472">Membrane</keyword>
<name>A0AAN6RSN0_9PEZI</name>
<protein>
    <recommendedName>
        <fullName evidence="5">FAD-binding FR-type domain-containing protein</fullName>
    </recommendedName>
</protein>
<evidence type="ECO:0000313" key="4">
    <source>
        <dbReference type="Proteomes" id="UP001303889"/>
    </source>
</evidence>
<accession>A0AAN6RSN0</accession>
<dbReference type="GO" id="GO:0006826">
    <property type="term" value="P:iron ion transport"/>
    <property type="evidence" value="ECO:0007669"/>
    <property type="project" value="TreeGrafter"/>
</dbReference>
<feature type="transmembrane region" description="Helical" evidence="2">
    <location>
        <begin position="179"/>
        <end position="199"/>
    </location>
</feature>
<evidence type="ECO:0000256" key="2">
    <source>
        <dbReference type="SAM" id="Phobius"/>
    </source>
</evidence>
<dbReference type="PANTHER" id="PTHR32361">
    <property type="entry name" value="FERRIC/CUPRIC REDUCTASE TRANSMEMBRANE COMPONENT"/>
    <property type="match status" value="1"/>
</dbReference>
<dbReference type="Gene3D" id="3.40.50.80">
    <property type="entry name" value="Nucleotide-binding domain of ferredoxin-NADP reductase (FNR) module"/>
    <property type="match status" value="1"/>
</dbReference>
<feature type="transmembrane region" description="Helical" evidence="2">
    <location>
        <begin position="113"/>
        <end position="132"/>
    </location>
</feature>
<gene>
    <name evidence="3" type="ORF">C8A05DRAFT_15912</name>
</gene>
<dbReference type="InterPro" id="IPR051410">
    <property type="entry name" value="Ferric/Cupric_Reductase"/>
</dbReference>
<evidence type="ECO:0000313" key="3">
    <source>
        <dbReference type="EMBL" id="KAK3901967.1"/>
    </source>
</evidence>
<dbReference type="GO" id="GO:0005886">
    <property type="term" value="C:plasma membrane"/>
    <property type="evidence" value="ECO:0007669"/>
    <property type="project" value="TreeGrafter"/>
</dbReference>
<organism evidence="3 4">
    <name type="scientific">Staphylotrichum tortipilum</name>
    <dbReference type="NCBI Taxonomy" id="2831512"/>
    <lineage>
        <taxon>Eukaryota</taxon>
        <taxon>Fungi</taxon>
        <taxon>Dikarya</taxon>
        <taxon>Ascomycota</taxon>
        <taxon>Pezizomycotina</taxon>
        <taxon>Sordariomycetes</taxon>
        <taxon>Sordariomycetidae</taxon>
        <taxon>Sordariales</taxon>
        <taxon>Chaetomiaceae</taxon>
        <taxon>Staphylotrichum</taxon>
    </lineage>
</organism>
<proteinExistence type="predicted"/>
<feature type="transmembrane region" description="Helical" evidence="2">
    <location>
        <begin position="333"/>
        <end position="353"/>
    </location>
</feature>
<dbReference type="PANTHER" id="PTHR32361:SF9">
    <property type="entry name" value="FERRIC REDUCTASE TRANSMEMBRANE COMPONENT 3-RELATED"/>
    <property type="match status" value="1"/>
</dbReference>
<dbReference type="AlphaFoldDB" id="A0AAN6RSN0"/>
<dbReference type="GO" id="GO:0015677">
    <property type="term" value="P:copper ion import"/>
    <property type="evidence" value="ECO:0007669"/>
    <property type="project" value="TreeGrafter"/>
</dbReference>
<feature type="transmembrane region" description="Helical" evidence="2">
    <location>
        <begin position="144"/>
        <end position="167"/>
    </location>
</feature>
<feature type="transmembrane region" description="Helical" evidence="2">
    <location>
        <begin position="82"/>
        <end position="101"/>
    </location>
</feature>
<dbReference type="GO" id="GO:0000293">
    <property type="term" value="F:ferric-chelate reductase activity"/>
    <property type="evidence" value="ECO:0007669"/>
    <property type="project" value="TreeGrafter"/>
</dbReference>
<keyword evidence="2" id="KW-1133">Transmembrane helix</keyword>
<dbReference type="Proteomes" id="UP001303889">
    <property type="component" value="Unassembled WGS sequence"/>
</dbReference>
<dbReference type="InterPro" id="IPR039261">
    <property type="entry name" value="FNR_nucleotide-bd"/>
</dbReference>
<evidence type="ECO:0008006" key="5">
    <source>
        <dbReference type="Google" id="ProtNLM"/>
    </source>
</evidence>
<evidence type="ECO:0000256" key="1">
    <source>
        <dbReference type="ARBA" id="ARBA00022448"/>
    </source>
</evidence>
<reference evidence="3" key="1">
    <citation type="journal article" date="2023" name="Mol. Phylogenet. Evol.">
        <title>Genome-scale phylogeny and comparative genomics of the fungal order Sordariales.</title>
        <authorList>
            <person name="Hensen N."/>
            <person name="Bonometti L."/>
            <person name="Westerberg I."/>
            <person name="Brannstrom I.O."/>
            <person name="Guillou S."/>
            <person name="Cros-Aarteil S."/>
            <person name="Calhoun S."/>
            <person name="Haridas S."/>
            <person name="Kuo A."/>
            <person name="Mondo S."/>
            <person name="Pangilinan J."/>
            <person name="Riley R."/>
            <person name="LaButti K."/>
            <person name="Andreopoulos B."/>
            <person name="Lipzen A."/>
            <person name="Chen C."/>
            <person name="Yan M."/>
            <person name="Daum C."/>
            <person name="Ng V."/>
            <person name="Clum A."/>
            <person name="Steindorff A."/>
            <person name="Ohm R.A."/>
            <person name="Martin F."/>
            <person name="Silar P."/>
            <person name="Natvig D.O."/>
            <person name="Lalanne C."/>
            <person name="Gautier V."/>
            <person name="Ament-Velasquez S.L."/>
            <person name="Kruys A."/>
            <person name="Hutchinson M.I."/>
            <person name="Powell A.J."/>
            <person name="Barry K."/>
            <person name="Miller A.N."/>
            <person name="Grigoriev I.V."/>
            <person name="Debuchy R."/>
            <person name="Gladieux P."/>
            <person name="Hiltunen Thoren M."/>
            <person name="Johannesson H."/>
        </authorList>
    </citation>
    <scope>NUCLEOTIDE SEQUENCE</scope>
    <source>
        <strain evidence="3">CBS 103.79</strain>
    </source>
</reference>
<reference evidence="3" key="2">
    <citation type="submission" date="2023-05" db="EMBL/GenBank/DDBJ databases">
        <authorList>
            <consortium name="Lawrence Berkeley National Laboratory"/>
            <person name="Steindorff A."/>
            <person name="Hensen N."/>
            <person name="Bonometti L."/>
            <person name="Westerberg I."/>
            <person name="Brannstrom I.O."/>
            <person name="Guillou S."/>
            <person name="Cros-Aarteil S."/>
            <person name="Calhoun S."/>
            <person name="Haridas S."/>
            <person name="Kuo A."/>
            <person name="Mondo S."/>
            <person name="Pangilinan J."/>
            <person name="Riley R."/>
            <person name="Labutti K."/>
            <person name="Andreopoulos B."/>
            <person name="Lipzen A."/>
            <person name="Chen C."/>
            <person name="Yanf M."/>
            <person name="Daum C."/>
            <person name="Ng V."/>
            <person name="Clum A."/>
            <person name="Ohm R."/>
            <person name="Martin F."/>
            <person name="Silar P."/>
            <person name="Natvig D."/>
            <person name="Lalanne C."/>
            <person name="Gautier V."/>
            <person name="Ament-Velasquez S.L."/>
            <person name="Kruys A."/>
            <person name="Hutchinson M.I."/>
            <person name="Powell A.J."/>
            <person name="Barry K."/>
            <person name="Miller A.N."/>
            <person name="Grigoriev I.V."/>
            <person name="Debuchy R."/>
            <person name="Gladieux P."/>
            <person name="Thoren M.H."/>
            <person name="Johannesson H."/>
        </authorList>
    </citation>
    <scope>NUCLEOTIDE SEQUENCE</scope>
    <source>
        <strain evidence="3">CBS 103.79</strain>
    </source>
</reference>
<sequence length="521" mass="57814">MAPGLHVYEYFAVGLGSLIVFLIFLYFLGIKQLRFLRYALAYLAHVRIPVLNYILPEIGGAILYHSANAAALGLEGRSSSQFFAIANLALLYLGGRTNLIADWIGISFRTYYLAHYSVAVAVVALSLIHTAQAASSGRFETLQAVSGGLLAGFLCLCLVSSIVHLVVHSAGCPGRYTLFRIHHLVFSICILIFLGWHLWTVSAEPTFSFAWVMLFVTGSLWVISTALRLRMWHGYRGARMTIQSPHESKITRLSVDTGSTVPALPGSYFYVNVPGQLSGVCVPVAWWTDDVNGSVRHFDILMNREMRPALPDLRPGLSGPYGGDLSMGSFETVVLAGEGIGIAGILPFALSLISRKKRDKQNNGDVPLHCDITRYIDLVWKLDDNRQYDCAAEYFHSLAETLRDITPQTGLNDPDKQQVSFLRVFVIYPERAGKSTKVPKLPALKNWNAVKSQDLNLLSQRIEKVANGKPGRTLVVASGTRRFMNAARTMALQHSSVENIIWFRELSYRPDTLKHPSRPML</sequence>
<comment type="caution">
    <text evidence="3">The sequence shown here is derived from an EMBL/GenBank/DDBJ whole genome shotgun (WGS) entry which is preliminary data.</text>
</comment>
<feature type="transmembrane region" description="Helical" evidence="2">
    <location>
        <begin position="6"/>
        <end position="28"/>
    </location>
</feature>